<dbReference type="GO" id="GO:0005886">
    <property type="term" value="C:plasma membrane"/>
    <property type="evidence" value="ECO:0007669"/>
    <property type="project" value="TreeGrafter"/>
</dbReference>
<keyword evidence="11" id="KW-1185">Reference proteome</keyword>
<dbReference type="PANTHER" id="PTHR18952">
    <property type="entry name" value="CARBONIC ANHYDRASE"/>
    <property type="match status" value="1"/>
</dbReference>
<keyword evidence="8" id="KW-0812">Transmembrane</keyword>
<feature type="transmembrane region" description="Helical" evidence="8">
    <location>
        <begin position="321"/>
        <end position="344"/>
    </location>
</feature>
<keyword evidence="8" id="KW-0472">Membrane</keyword>
<evidence type="ECO:0000313" key="10">
    <source>
        <dbReference type="EMBL" id="KAJ1181853.1"/>
    </source>
</evidence>
<evidence type="ECO:0000256" key="6">
    <source>
        <dbReference type="ARBA" id="ARBA00023239"/>
    </source>
</evidence>
<dbReference type="PROSITE" id="PS51144">
    <property type="entry name" value="ALPHA_CA_2"/>
    <property type="match status" value="1"/>
</dbReference>
<dbReference type="SUPFAM" id="SSF51069">
    <property type="entry name" value="Carbonic anhydrase"/>
    <property type="match status" value="1"/>
</dbReference>
<name>A0AAV7U1W6_PLEWA</name>
<proteinExistence type="inferred from homology"/>
<evidence type="ECO:0000256" key="3">
    <source>
        <dbReference type="ARBA" id="ARBA00022723"/>
    </source>
</evidence>
<dbReference type="Pfam" id="PF00194">
    <property type="entry name" value="Carb_anhydrase"/>
    <property type="match status" value="1"/>
</dbReference>
<dbReference type="InterPro" id="IPR023561">
    <property type="entry name" value="Carbonic_anhydrase_a-class"/>
</dbReference>
<feature type="chain" id="PRO_5043095525" description="Carbonic anhydrase" evidence="7">
    <location>
        <begin position="19"/>
        <end position="375"/>
    </location>
</feature>
<feature type="signal peptide" evidence="7">
    <location>
        <begin position="1"/>
        <end position="18"/>
    </location>
</feature>
<sequence>MTTALLVLSFEGLPLTAGHDTLFMCDTLCCANTHACCPALIADGPRGVRPVVVCTLYYNWSYVGPDGEEHWHKHYPFCGGIFQSPIDIHNDILQYDSTLLPIELVGYNLSLTEQFIISNNGHSLKMSLPPTMYISSLPFRYTAAQLHLHWGNRHHPEGSEHSVNGKRYAAELHIVHYNSDKYPDVATAMDKADGLAVLGILIELGSFHPSFENIFCQFANVRYKDQTIPVTGFNVRDLLPERLDEYYRYEGSLTTPPCYPSVLWTVFRNPVQLAHTQLVALETALYCTQENDPSPLEMTDNYRQPQEFDERRVRVSFRQGVVLSVVLASILGVLVIIAVACCLIRKKLRGKKEDDVNKAVVYKPALDKEEDISNV</sequence>
<evidence type="ECO:0000256" key="1">
    <source>
        <dbReference type="ARBA" id="ARBA00010718"/>
    </source>
</evidence>
<dbReference type="Proteomes" id="UP001066276">
    <property type="component" value="Chromosome 3_2"/>
</dbReference>
<dbReference type="Gene3D" id="3.10.200.10">
    <property type="entry name" value="Alpha carbonic anhydrase"/>
    <property type="match status" value="1"/>
</dbReference>
<evidence type="ECO:0000256" key="7">
    <source>
        <dbReference type="RuleBase" id="RU367011"/>
    </source>
</evidence>
<keyword evidence="7" id="KW-0732">Signal</keyword>
<evidence type="ECO:0000256" key="8">
    <source>
        <dbReference type="SAM" id="Phobius"/>
    </source>
</evidence>
<evidence type="ECO:0000256" key="2">
    <source>
        <dbReference type="ARBA" id="ARBA00012925"/>
    </source>
</evidence>
<dbReference type="EC" id="4.2.1.1" evidence="2 7"/>
<dbReference type="PANTHER" id="PTHR18952:SF19">
    <property type="entry name" value="CARBONIC ANHYDRASE 12"/>
    <property type="match status" value="1"/>
</dbReference>
<evidence type="ECO:0000256" key="5">
    <source>
        <dbReference type="ARBA" id="ARBA00023180"/>
    </source>
</evidence>
<keyword evidence="8" id="KW-1133">Transmembrane helix</keyword>
<organism evidence="10 11">
    <name type="scientific">Pleurodeles waltl</name>
    <name type="common">Iberian ribbed newt</name>
    <dbReference type="NCBI Taxonomy" id="8319"/>
    <lineage>
        <taxon>Eukaryota</taxon>
        <taxon>Metazoa</taxon>
        <taxon>Chordata</taxon>
        <taxon>Craniata</taxon>
        <taxon>Vertebrata</taxon>
        <taxon>Euteleostomi</taxon>
        <taxon>Amphibia</taxon>
        <taxon>Batrachia</taxon>
        <taxon>Caudata</taxon>
        <taxon>Salamandroidea</taxon>
        <taxon>Salamandridae</taxon>
        <taxon>Pleurodelinae</taxon>
        <taxon>Pleurodeles</taxon>
    </lineage>
</organism>
<dbReference type="FunFam" id="3.10.200.10:FF:000003">
    <property type="entry name" value="Carbonic anhydrase 12"/>
    <property type="match status" value="1"/>
</dbReference>
<comment type="function">
    <text evidence="7">Reversible hydration of carbon dioxide.</text>
</comment>
<dbReference type="SMART" id="SM01057">
    <property type="entry name" value="Carb_anhydrase"/>
    <property type="match status" value="1"/>
</dbReference>
<comment type="cofactor">
    <cofactor evidence="7">
        <name>Zn(2+)</name>
        <dbReference type="ChEBI" id="CHEBI:29105"/>
    </cofactor>
</comment>
<keyword evidence="4 7" id="KW-0862">Zinc</keyword>
<dbReference type="GO" id="GO:0008270">
    <property type="term" value="F:zinc ion binding"/>
    <property type="evidence" value="ECO:0007669"/>
    <property type="project" value="UniProtKB-UniRule"/>
</dbReference>
<keyword evidence="5" id="KW-0325">Glycoprotein</keyword>
<evidence type="ECO:0000256" key="4">
    <source>
        <dbReference type="ARBA" id="ARBA00022833"/>
    </source>
</evidence>
<keyword evidence="3 7" id="KW-0479">Metal-binding</keyword>
<dbReference type="InterPro" id="IPR036398">
    <property type="entry name" value="CA_dom_sf"/>
</dbReference>
<reference evidence="10" key="1">
    <citation type="journal article" date="2022" name="bioRxiv">
        <title>Sequencing and chromosome-scale assembly of the giantPleurodeles waltlgenome.</title>
        <authorList>
            <person name="Brown T."/>
            <person name="Elewa A."/>
            <person name="Iarovenko S."/>
            <person name="Subramanian E."/>
            <person name="Araus A.J."/>
            <person name="Petzold A."/>
            <person name="Susuki M."/>
            <person name="Suzuki K.-i.T."/>
            <person name="Hayashi T."/>
            <person name="Toyoda A."/>
            <person name="Oliveira C."/>
            <person name="Osipova E."/>
            <person name="Leigh N.D."/>
            <person name="Simon A."/>
            <person name="Yun M.H."/>
        </authorList>
    </citation>
    <scope>NUCLEOTIDE SEQUENCE</scope>
    <source>
        <strain evidence="10">20211129_DDA</strain>
        <tissue evidence="10">Liver</tissue>
    </source>
</reference>
<dbReference type="PROSITE" id="PS00162">
    <property type="entry name" value="ALPHA_CA_1"/>
    <property type="match status" value="1"/>
</dbReference>
<comment type="similarity">
    <text evidence="1 7">Belongs to the alpha-carbonic anhydrase family.</text>
</comment>
<dbReference type="InterPro" id="IPR018338">
    <property type="entry name" value="Carbonic_anhydrase_a-class_CS"/>
</dbReference>
<accession>A0AAV7U1W6</accession>
<protein>
    <recommendedName>
        <fullName evidence="2 7">Carbonic anhydrase</fullName>
        <ecNumber evidence="2 7">4.2.1.1</ecNumber>
    </recommendedName>
</protein>
<comment type="catalytic activity">
    <reaction evidence="7">
        <text>hydrogencarbonate + H(+) = CO2 + H2O</text>
        <dbReference type="Rhea" id="RHEA:10748"/>
        <dbReference type="ChEBI" id="CHEBI:15377"/>
        <dbReference type="ChEBI" id="CHEBI:15378"/>
        <dbReference type="ChEBI" id="CHEBI:16526"/>
        <dbReference type="ChEBI" id="CHEBI:17544"/>
        <dbReference type="EC" id="4.2.1.1"/>
    </reaction>
</comment>
<gene>
    <name evidence="10" type="ORF">NDU88_007052</name>
</gene>
<keyword evidence="6 7" id="KW-0456">Lyase</keyword>
<feature type="domain" description="Alpha-carbonic anhydrase" evidence="9">
    <location>
        <begin position="58"/>
        <end position="317"/>
    </location>
</feature>
<evidence type="ECO:0000259" key="9">
    <source>
        <dbReference type="PROSITE" id="PS51144"/>
    </source>
</evidence>
<dbReference type="EMBL" id="JANPWB010000006">
    <property type="protein sequence ID" value="KAJ1181853.1"/>
    <property type="molecule type" value="Genomic_DNA"/>
</dbReference>
<dbReference type="InterPro" id="IPR001148">
    <property type="entry name" value="CA_dom"/>
</dbReference>
<evidence type="ECO:0000313" key="11">
    <source>
        <dbReference type="Proteomes" id="UP001066276"/>
    </source>
</evidence>
<comment type="caution">
    <text evidence="10">The sequence shown here is derived from an EMBL/GenBank/DDBJ whole genome shotgun (WGS) entry which is preliminary data.</text>
</comment>
<dbReference type="AlphaFoldDB" id="A0AAV7U1W6"/>
<dbReference type="GO" id="GO:0004089">
    <property type="term" value="F:carbonate dehydratase activity"/>
    <property type="evidence" value="ECO:0007669"/>
    <property type="project" value="UniProtKB-UniRule"/>
</dbReference>